<dbReference type="SUPFAM" id="SSF55315">
    <property type="entry name" value="L30e-like"/>
    <property type="match status" value="1"/>
</dbReference>
<dbReference type="InterPro" id="IPR053888">
    <property type="entry name" value="MRM3-like_sub_bind"/>
</dbReference>
<dbReference type="GO" id="GO:0008173">
    <property type="term" value="F:RNA methyltransferase activity"/>
    <property type="evidence" value="ECO:0007669"/>
    <property type="project" value="InterPro"/>
</dbReference>
<dbReference type="Gene3D" id="3.30.1330.30">
    <property type="match status" value="1"/>
</dbReference>
<gene>
    <name evidence="6" type="ORF">DES35_10558</name>
</gene>
<dbReference type="EMBL" id="QPJS01000005">
    <property type="protein sequence ID" value="RCX02087.1"/>
    <property type="molecule type" value="Genomic_DNA"/>
</dbReference>
<keyword evidence="7" id="KW-1185">Reference proteome</keyword>
<dbReference type="Proteomes" id="UP000253517">
    <property type="component" value="Unassembled WGS sequence"/>
</dbReference>
<dbReference type="GO" id="GO:0003723">
    <property type="term" value="F:RNA binding"/>
    <property type="evidence" value="ECO:0007669"/>
    <property type="project" value="InterPro"/>
</dbReference>
<dbReference type="InterPro" id="IPR001537">
    <property type="entry name" value="SpoU_MeTrfase"/>
</dbReference>
<dbReference type="SUPFAM" id="SSF75217">
    <property type="entry name" value="alpha/beta knot"/>
    <property type="match status" value="1"/>
</dbReference>
<accession>A0A369A1Y6</accession>
<feature type="domain" description="tRNA/rRNA methyltransferase SpoU type" evidence="4">
    <location>
        <begin position="99"/>
        <end position="236"/>
    </location>
</feature>
<evidence type="ECO:0000259" key="4">
    <source>
        <dbReference type="Pfam" id="PF00588"/>
    </source>
</evidence>
<dbReference type="RefSeq" id="WP_051889383.1">
    <property type="nucleotide sequence ID" value="NZ_BHZF01000004.1"/>
</dbReference>
<dbReference type="CDD" id="cd18095">
    <property type="entry name" value="SpoU-like_rRNA-MTase"/>
    <property type="match status" value="1"/>
</dbReference>
<evidence type="ECO:0000256" key="1">
    <source>
        <dbReference type="ARBA" id="ARBA00007228"/>
    </source>
</evidence>
<dbReference type="Pfam" id="PF00588">
    <property type="entry name" value="SpoU_methylase"/>
    <property type="match status" value="1"/>
</dbReference>
<evidence type="ECO:0000256" key="2">
    <source>
        <dbReference type="ARBA" id="ARBA00022603"/>
    </source>
</evidence>
<keyword evidence="2 6" id="KW-0489">Methyltransferase</keyword>
<organism evidence="6 7">
    <name type="scientific">Schleiferia thermophila</name>
    <dbReference type="NCBI Taxonomy" id="884107"/>
    <lineage>
        <taxon>Bacteria</taxon>
        <taxon>Pseudomonadati</taxon>
        <taxon>Bacteroidota</taxon>
        <taxon>Flavobacteriia</taxon>
        <taxon>Flavobacteriales</taxon>
        <taxon>Schleiferiaceae</taxon>
        <taxon>Schleiferia</taxon>
    </lineage>
</organism>
<evidence type="ECO:0000313" key="6">
    <source>
        <dbReference type="EMBL" id="RCX02087.1"/>
    </source>
</evidence>
<comment type="similarity">
    <text evidence="1">Belongs to the class IV-like SAM-binding methyltransferase superfamily. RNA methyltransferase TrmH family.</text>
</comment>
<reference evidence="6 7" key="1">
    <citation type="submission" date="2018-07" db="EMBL/GenBank/DDBJ databases">
        <title>Genomic Encyclopedia of Type Strains, Phase IV (KMG-IV): sequencing the most valuable type-strain genomes for metagenomic binning, comparative biology and taxonomic classification.</title>
        <authorList>
            <person name="Goeker M."/>
        </authorList>
    </citation>
    <scope>NUCLEOTIDE SEQUENCE [LARGE SCALE GENOMIC DNA]</scope>
    <source>
        <strain evidence="6 7">DSM 21410</strain>
    </source>
</reference>
<dbReference type="Pfam" id="PF22435">
    <property type="entry name" value="MRM3-like_sub_bind"/>
    <property type="match status" value="1"/>
</dbReference>
<feature type="domain" description="MRM3-like substrate binding" evidence="5">
    <location>
        <begin position="6"/>
        <end position="61"/>
    </location>
</feature>
<dbReference type="AlphaFoldDB" id="A0A369A1Y6"/>
<dbReference type="PANTHER" id="PTHR43191:SF2">
    <property type="entry name" value="RRNA METHYLTRANSFERASE 3, MITOCHONDRIAL"/>
    <property type="match status" value="1"/>
</dbReference>
<protein>
    <submittedName>
        <fullName evidence="6">TrmH family RNA methyltransferase</fullName>
    </submittedName>
</protein>
<proteinExistence type="inferred from homology"/>
<comment type="caution">
    <text evidence="6">The sequence shown here is derived from an EMBL/GenBank/DDBJ whole genome shotgun (WGS) entry which is preliminary data.</text>
</comment>
<keyword evidence="3 6" id="KW-0808">Transferase</keyword>
<dbReference type="GO" id="GO:0006396">
    <property type="term" value="P:RNA processing"/>
    <property type="evidence" value="ECO:0007669"/>
    <property type="project" value="InterPro"/>
</dbReference>
<sequence length="249" mass="27593">MPLSKSEIKLIRSLRLKKYRYQHQLFVAEGKKLVEDLLLSNAIPYKLLSTDETDSHTYQYISPKDMASISLLEAPSTHLGVFHIPAEVHIEQLQPKQFFALHALQDPGNLGTIIRSMDWFGPVPVVILPGTTDPFSPKVVQASMGSIYRVPIIRCRPDELLNYLKKENISLLAAHMTGHPIDQFSVPARFCLVIGNEGKGLTDFSLLPDFLVSIPPSPLSKAESLNASVSAGILAYRLFSSGSRDILTV</sequence>
<dbReference type="InterPro" id="IPR051259">
    <property type="entry name" value="rRNA_Methyltransferase"/>
</dbReference>
<dbReference type="InterPro" id="IPR029064">
    <property type="entry name" value="Ribosomal_eL30-like_sf"/>
</dbReference>
<dbReference type="InterPro" id="IPR029028">
    <property type="entry name" value="Alpha/beta_knot_MTases"/>
</dbReference>
<dbReference type="InterPro" id="IPR029026">
    <property type="entry name" value="tRNA_m1G_MTases_N"/>
</dbReference>
<name>A0A369A1Y6_9FLAO</name>
<evidence type="ECO:0000256" key="3">
    <source>
        <dbReference type="ARBA" id="ARBA00022679"/>
    </source>
</evidence>
<evidence type="ECO:0000313" key="7">
    <source>
        <dbReference type="Proteomes" id="UP000253517"/>
    </source>
</evidence>
<dbReference type="GO" id="GO:0032259">
    <property type="term" value="P:methylation"/>
    <property type="evidence" value="ECO:0007669"/>
    <property type="project" value="UniProtKB-KW"/>
</dbReference>
<dbReference type="PANTHER" id="PTHR43191">
    <property type="entry name" value="RRNA METHYLTRANSFERASE 3"/>
    <property type="match status" value="1"/>
</dbReference>
<evidence type="ECO:0000259" key="5">
    <source>
        <dbReference type="Pfam" id="PF22435"/>
    </source>
</evidence>
<dbReference type="Gene3D" id="3.40.1280.10">
    <property type="match status" value="1"/>
</dbReference>